<proteinExistence type="predicted"/>
<organism evidence="2 3">
    <name type="scientific">Kitasatospora cathayae</name>
    <dbReference type="NCBI Taxonomy" id="3004092"/>
    <lineage>
        <taxon>Bacteria</taxon>
        <taxon>Bacillati</taxon>
        <taxon>Actinomycetota</taxon>
        <taxon>Actinomycetes</taxon>
        <taxon>Kitasatosporales</taxon>
        <taxon>Streptomycetaceae</taxon>
        <taxon>Kitasatospora</taxon>
    </lineage>
</organism>
<sequence length="154" mass="16181">MARFRDFLARFRPAGTPGAPTVGVPADRAAELAAELEQPLGGLAQAQAEAAAIRAEAAAEAERIRQEAVRNAERIVELAHARALRVRAEAAAVAGHAASARAAELAADAEQAADRIRSRARERMPALADRAAALALEPADDPGRHRWQQAGSAE</sequence>
<dbReference type="EMBL" id="CP115450">
    <property type="protein sequence ID" value="WBP84641.1"/>
    <property type="molecule type" value="Genomic_DNA"/>
</dbReference>
<gene>
    <name evidence="2" type="ORF">O1G21_01425</name>
</gene>
<evidence type="ECO:0000313" key="3">
    <source>
        <dbReference type="Proteomes" id="UP001212821"/>
    </source>
</evidence>
<protein>
    <recommendedName>
        <fullName evidence="4">ATPase</fullName>
    </recommendedName>
</protein>
<name>A0ABY7PW93_9ACTN</name>
<feature type="region of interest" description="Disordered" evidence="1">
    <location>
        <begin position="135"/>
        <end position="154"/>
    </location>
</feature>
<reference evidence="3" key="1">
    <citation type="submission" date="2022-12" db="EMBL/GenBank/DDBJ databases">
        <authorList>
            <person name="Mo P."/>
        </authorList>
    </citation>
    <scope>NUCLEOTIDE SEQUENCE [LARGE SCALE GENOMIC DNA]</scope>
    <source>
        <strain evidence="3">HUAS 3-15</strain>
    </source>
</reference>
<keyword evidence="3" id="KW-1185">Reference proteome</keyword>
<dbReference type="RefSeq" id="WP_270140016.1">
    <property type="nucleotide sequence ID" value="NZ_CP115450.1"/>
</dbReference>
<evidence type="ECO:0008006" key="4">
    <source>
        <dbReference type="Google" id="ProtNLM"/>
    </source>
</evidence>
<dbReference type="Proteomes" id="UP001212821">
    <property type="component" value="Chromosome"/>
</dbReference>
<evidence type="ECO:0000313" key="2">
    <source>
        <dbReference type="EMBL" id="WBP84641.1"/>
    </source>
</evidence>
<accession>A0ABY7PW93</accession>
<evidence type="ECO:0000256" key="1">
    <source>
        <dbReference type="SAM" id="MobiDB-lite"/>
    </source>
</evidence>